<dbReference type="Proteomes" id="UP001500124">
    <property type="component" value="Unassembled WGS sequence"/>
</dbReference>
<accession>A0ABP9KWQ9</accession>
<feature type="region of interest" description="Disordered" evidence="1">
    <location>
        <begin position="1"/>
        <end position="23"/>
    </location>
</feature>
<feature type="region of interest" description="Disordered" evidence="1">
    <location>
        <begin position="292"/>
        <end position="337"/>
    </location>
</feature>
<dbReference type="RefSeq" id="WP_345670056.1">
    <property type="nucleotide sequence ID" value="NZ_BAABKC010000069.1"/>
</dbReference>
<sequence>MRSPHPPPPPRPPRPAAAPAESDHRLVARLRESGGGPDGGHHAVALLLARHWRATYDYAVVCLGAPGGSAAMVATAAFRRVLRGPAGGTSGGAAGGTRDGAAGRALRPRLLVAVRETVRQWAADDAACAVLPELRRPSGGRGLRAVPSPTPERRRLAERAFHDLPGAFQCLLWHTEAEADPLTVPAGLLAMDPKTAAGLRERAREQFRAGCLRAHRELAPTGECRILGPLLLDVPASRGGALPPGARRHLRECRHCAHAAEQFGCFDGGLDVLLAEAVLGWGARRYLDSRTARGVSGAGGGADGGRSASGARGFGGAGSGGSGGAGGSVGRGRAAEQWRGHRTAVAVGAGLASLVLLTGVPTAGPGGDDRWAPAARTAWSVPGGGPAARRGTAGTASPVRSGPAGPAPAAGVRPVAGSR</sequence>
<comment type="caution">
    <text evidence="2">The sequence shown here is derived from an EMBL/GenBank/DDBJ whole genome shotgun (WGS) entry which is preliminary data.</text>
</comment>
<evidence type="ECO:0000256" key="1">
    <source>
        <dbReference type="SAM" id="MobiDB-lite"/>
    </source>
</evidence>
<name>A0ABP9KWQ9_9ACTN</name>
<feature type="compositionally biased region" description="Low complexity" evidence="1">
    <location>
        <begin position="387"/>
        <end position="419"/>
    </location>
</feature>
<feature type="region of interest" description="Disordered" evidence="1">
    <location>
        <begin position="367"/>
        <end position="419"/>
    </location>
</feature>
<protein>
    <recommendedName>
        <fullName evidence="4">Hydrolase</fullName>
    </recommendedName>
</protein>
<evidence type="ECO:0000313" key="2">
    <source>
        <dbReference type="EMBL" id="GAA5065342.1"/>
    </source>
</evidence>
<feature type="compositionally biased region" description="Pro residues" evidence="1">
    <location>
        <begin position="1"/>
        <end position="16"/>
    </location>
</feature>
<reference evidence="3" key="1">
    <citation type="journal article" date="2019" name="Int. J. Syst. Evol. Microbiol.">
        <title>The Global Catalogue of Microorganisms (GCM) 10K type strain sequencing project: providing services to taxonomists for standard genome sequencing and annotation.</title>
        <authorList>
            <consortium name="The Broad Institute Genomics Platform"/>
            <consortium name="The Broad Institute Genome Sequencing Center for Infectious Disease"/>
            <person name="Wu L."/>
            <person name="Ma J."/>
        </authorList>
    </citation>
    <scope>NUCLEOTIDE SEQUENCE [LARGE SCALE GENOMIC DNA]</scope>
    <source>
        <strain evidence="3">JCM 18410</strain>
    </source>
</reference>
<proteinExistence type="predicted"/>
<organism evidence="2 3">
    <name type="scientific">Streptomyces similanensis</name>
    <dbReference type="NCBI Taxonomy" id="1274988"/>
    <lineage>
        <taxon>Bacteria</taxon>
        <taxon>Bacillati</taxon>
        <taxon>Actinomycetota</taxon>
        <taxon>Actinomycetes</taxon>
        <taxon>Kitasatosporales</taxon>
        <taxon>Streptomycetaceae</taxon>
        <taxon>Streptomyces</taxon>
    </lineage>
</organism>
<evidence type="ECO:0000313" key="3">
    <source>
        <dbReference type="Proteomes" id="UP001500124"/>
    </source>
</evidence>
<evidence type="ECO:0008006" key="4">
    <source>
        <dbReference type="Google" id="ProtNLM"/>
    </source>
</evidence>
<feature type="compositionally biased region" description="Gly residues" evidence="1">
    <location>
        <begin position="312"/>
        <end position="330"/>
    </location>
</feature>
<keyword evidence="3" id="KW-1185">Reference proteome</keyword>
<gene>
    <name evidence="2" type="ORF">GCM10023336_46050</name>
</gene>
<dbReference type="EMBL" id="BAABKC010000069">
    <property type="protein sequence ID" value="GAA5065342.1"/>
    <property type="molecule type" value="Genomic_DNA"/>
</dbReference>